<dbReference type="OrthoDB" id="9816001at2"/>
<evidence type="ECO:0000313" key="5">
    <source>
        <dbReference type="Proteomes" id="UP000240971"/>
    </source>
</evidence>
<dbReference type="PANTHER" id="PTHR22901:SF0">
    <property type="entry name" value="SIALATE O-ACETYLESTERASE"/>
    <property type="match status" value="1"/>
</dbReference>
<dbReference type="EMBL" id="PYAW01000004">
    <property type="protein sequence ID" value="PSL45342.1"/>
    <property type="molecule type" value="Genomic_DNA"/>
</dbReference>
<feature type="domain" description="Sialate O-acetylesterase" evidence="3">
    <location>
        <begin position="408"/>
        <end position="529"/>
    </location>
</feature>
<dbReference type="InterPro" id="IPR005181">
    <property type="entry name" value="SASA"/>
</dbReference>
<dbReference type="GO" id="GO:0005975">
    <property type="term" value="P:carbohydrate metabolic process"/>
    <property type="evidence" value="ECO:0007669"/>
    <property type="project" value="TreeGrafter"/>
</dbReference>
<dbReference type="InterPro" id="IPR008979">
    <property type="entry name" value="Galactose-bd-like_sf"/>
</dbReference>
<dbReference type="Proteomes" id="UP000240971">
    <property type="component" value="Unassembled WGS sequence"/>
</dbReference>
<keyword evidence="1" id="KW-0378">Hydrolase</keyword>
<feature type="chain" id="PRO_5015139236" evidence="2">
    <location>
        <begin position="20"/>
        <end position="652"/>
    </location>
</feature>
<organism evidence="4 5">
    <name type="scientific">Chitinophaga niastensis</name>
    <dbReference type="NCBI Taxonomy" id="536980"/>
    <lineage>
        <taxon>Bacteria</taxon>
        <taxon>Pseudomonadati</taxon>
        <taxon>Bacteroidota</taxon>
        <taxon>Chitinophagia</taxon>
        <taxon>Chitinophagales</taxon>
        <taxon>Chitinophagaceae</taxon>
        <taxon>Chitinophaga</taxon>
    </lineage>
</organism>
<dbReference type="GO" id="GO:0001681">
    <property type="term" value="F:sialate O-acetylesterase activity"/>
    <property type="evidence" value="ECO:0007669"/>
    <property type="project" value="InterPro"/>
</dbReference>
<dbReference type="RefSeq" id="WP_106529687.1">
    <property type="nucleotide sequence ID" value="NZ_PYAW01000004.1"/>
</dbReference>
<evidence type="ECO:0000313" key="4">
    <source>
        <dbReference type="EMBL" id="PSL45342.1"/>
    </source>
</evidence>
<dbReference type="InterPro" id="IPR036514">
    <property type="entry name" value="SGNH_hydro_sf"/>
</dbReference>
<evidence type="ECO:0000256" key="1">
    <source>
        <dbReference type="ARBA" id="ARBA00022801"/>
    </source>
</evidence>
<dbReference type="SUPFAM" id="SSF49785">
    <property type="entry name" value="Galactose-binding domain-like"/>
    <property type="match status" value="1"/>
</dbReference>
<sequence length="652" mass="71852">MKKALLFIAVSMINSIASATVRLPKIFGDSMVLQRDKPIPIWGWADKNEKITVQFHQQIKTTKADKDGKWKILLQPEQAGGPYNLLIKGKNTITLNDILLGDVWVCSGQSNMEYPVNGVLQANQEIAQANYPAIRHFYLPKDISDKPKDDILPGSWKPATPANTGDFTAVGYFFAQTLHEQLHIPIGLIHTSWGGTNVETWISREGLASSEEFSALMKNTPVLNLDSFAIQHNTKLLKTVKALQGSLPDAATVATWKGVTANDEAWPTMQVPGYWEQQQLPDFDGTVWFRKNIRVTAPNAGKPAVLNLGTMDDNDITYVNGIQVGSSSQYNVVRTYKIPAGILKEGNNVIAVRVEDTGGGGGFYGEADNLYITIDNKKESLAGAWAFHIEATAPASTGVSPNSYPSLLYNAMINPILPFAIKGAIWYQGESNADRAYQYRKAFPLMISDWRRLWHQGDFPFYFVQLASYSASNGNSKTGSTWAELREAQTLTLSLPNTGMAVITDIGESKDIHPKNKQDVGKRLAAAALHNTYGKDIVFSGPVYQSMQITGNKATISFSGTGSGLVVKDKYGYIKGFEIAGADQQFHYAKAYVEGNKIIVYADEVNSPVAVRYGWADDNLEDNLFNKEGFPAAPFRTDKWKSITENATYSIQ</sequence>
<gene>
    <name evidence="4" type="ORF">CLV51_10444</name>
</gene>
<name>A0A2P8HGJ9_CHINA</name>
<keyword evidence="5" id="KW-1185">Reference proteome</keyword>
<proteinExistence type="predicted"/>
<dbReference type="AlphaFoldDB" id="A0A2P8HGJ9"/>
<dbReference type="PANTHER" id="PTHR22901">
    <property type="entry name" value="SIALATE O-ACETYLESTERASE"/>
    <property type="match status" value="1"/>
</dbReference>
<dbReference type="Pfam" id="PF03629">
    <property type="entry name" value="SASA"/>
    <property type="match status" value="1"/>
</dbReference>
<feature type="signal peptide" evidence="2">
    <location>
        <begin position="1"/>
        <end position="19"/>
    </location>
</feature>
<dbReference type="Gene3D" id="3.40.50.1110">
    <property type="entry name" value="SGNH hydrolase"/>
    <property type="match status" value="2"/>
</dbReference>
<evidence type="ECO:0000259" key="3">
    <source>
        <dbReference type="Pfam" id="PF03629"/>
    </source>
</evidence>
<dbReference type="InterPro" id="IPR039329">
    <property type="entry name" value="SIAE"/>
</dbReference>
<keyword evidence="2" id="KW-0732">Signal</keyword>
<accession>A0A2P8HGJ9</accession>
<evidence type="ECO:0000256" key="2">
    <source>
        <dbReference type="SAM" id="SignalP"/>
    </source>
</evidence>
<protein>
    <submittedName>
        <fullName evidence="4">Sialate O-acetylesterase</fullName>
    </submittedName>
</protein>
<comment type="caution">
    <text evidence="4">The sequence shown here is derived from an EMBL/GenBank/DDBJ whole genome shotgun (WGS) entry which is preliminary data.</text>
</comment>
<reference evidence="4 5" key="1">
    <citation type="submission" date="2018-03" db="EMBL/GenBank/DDBJ databases">
        <title>Genomic Encyclopedia of Archaeal and Bacterial Type Strains, Phase II (KMG-II): from individual species to whole genera.</title>
        <authorList>
            <person name="Goeker M."/>
        </authorList>
    </citation>
    <scope>NUCLEOTIDE SEQUENCE [LARGE SCALE GENOMIC DNA]</scope>
    <source>
        <strain evidence="4 5">DSM 24859</strain>
    </source>
</reference>
<dbReference type="SUPFAM" id="SSF52266">
    <property type="entry name" value="SGNH hydrolase"/>
    <property type="match status" value="1"/>
</dbReference>